<protein>
    <submittedName>
        <fullName evidence="1">DEAD-box ATP-dependent RNA helicase 42-like</fullName>
    </submittedName>
</protein>
<keyword evidence="2" id="KW-1185">Reference proteome</keyword>
<feature type="non-terminal residue" evidence="1">
    <location>
        <position position="1"/>
    </location>
</feature>
<reference evidence="1 2" key="1">
    <citation type="journal article" date="2018" name="Front. Plant Sci.">
        <title>Red Clover (Trifolium pratense) and Zigzag Clover (T. medium) - A Picture of Genomic Similarities and Differences.</title>
        <authorList>
            <person name="Dluhosova J."/>
            <person name="Istvanek J."/>
            <person name="Nedelnik J."/>
            <person name="Repkova J."/>
        </authorList>
    </citation>
    <scope>NUCLEOTIDE SEQUENCE [LARGE SCALE GENOMIC DNA]</scope>
    <source>
        <strain evidence="2">cv. 10/8</strain>
        <tissue evidence="1">Leaf</tissue>
    </source>
</reference>
<keyword evidence="1" id="KW-0067">ATP-binding</keyword>
<organism evidence="1 2">
    <name type="scientific">Trifolium medium</name>
    <dbReference type="NCBI Taxonomy" id="97028"/>
    <lineage>
        <taxon>Eukaryota</taxon>
        <taxon>Viridiplantae</taxon>
        <taxon>Streptophyta</taxon>
        <taxon>Embryophyta</taxon>
        <taxon>Tracheophyta</taxon>
        <taxon>Spermatophyta</taxon>
        <taxon>Magnoliopsida</taxon>
        <taxon>eudicotyledons</taxon>
        <taxon>Gunneridae</taxon>
        <taxon>Pentapetalae</taxon>
        <taxon>rosids</taxon>
        <taxon>fabids</taxon>
        <taxon>Fabales</taxon>
        <taxon>Fabaceae</taxon>
        <taxon>Papilionoideae</taxon>
        <taxon>50 kb inversion clade</taxon>
        <taxon>NPAAA clade</taxon>
        <taxon>Hologalegina</taxon>
        <taxon>IRL clade</taxon>
        <taxon>Trifolieae</taxon>
        <taxon>Trifolium</taxon>
    </lineage>
</organism>
<dbReference type="EMBL" id="LXQA011316563">
    <property type="protein sequence ID" value="MCI92984.1"/>
    <property type="molecule type" value="Genomic_DNA"/>
</dbReference>
<dbReference type="Proteomes" id="UP000265520">
    <property type="component" value="Unassembled WGS sequence"/>
</dbReference>
<name>A0A392VX89_9FABA</name>
<feature type="non-terminal residue" evidence="1">
    <location>
        <position position="68"/>
    </location>
</feature>
<comment type="caution">
    <text evidence="1">The sequence shown here is derived from an EMBL/GenBank/DDBJ whole genome shotgun (WGS) entry which is preliminary data.</text>
</comment>
<sequence length="68" mass="7533">LDLVKALELELSEQIVPDDLISLVDGFMAKVTQGLEQAYETGYGGSGFKFNEEEDEVRRAANKARAKE</sequence>
<dbReference type="GO" id="GO:0004386">
    <property type="term" value="F:helicase activity"/>
    <property type="evidence" value="ECO:0007669"/>
    <property type="project" value="UniProtKB-KW"/>
</dbReference>
<accession>A0A392VX89</accession>
<evidence type="ECO:0000313" key="1">
    <source>
        <dbReference type="EMBL" id="MCI92984.1"/>
    </source>
</evidence>
<dbReference type="AlphaFoldDB" id="A0A392VX89"/>
<keyword evidence="1" id="KW-0378">Hydrolase</keyword>
<proteinExistence type="predicted"/>
<evidence type="ECO:0000313" key="2">
    <source>
        <dbReference type="Proteomes" id="UP000265520"/>
    </source>
</evidence>
<keyword evidence="1" id="KW-0347">Helicase</keyword>
<keyword evidence="1" id="KW-0547">Nucleotide-binding</keyword>